<name>V9DST1_9EURO</name>
<keyword evidence="1" id="KW-0732">Signal</keyword>
<sequence length="140" mass="15472">MPSLQILVFHLFYLYVAFHYRALNSSPSNASVCPPFCPYQDTAFGSPPTTSDPLAASDPIVPLCGRCNYETWAPDFEVAAQRRGFRNLYTGEEQIKEAPNPPQHESEVERAKSAFHGIILALPIRVRRLGVGMGGTTPPH</sequence>
<proteinExistence type="predicted"/>
<dbReference type="RefSeq" id="XP_008723101.1">
    <property type="nucleotide sequence ID" value="XM_008724879.1"/>
</dbReference>
<dbReference type="EMBL" id="KB822697">
    <property type="protein sequence ID" value="ETI29027.1"/>
    <property type="molecule type" value="Genomic_DNA"/>
</dbReference>
<dbReference type="AlphaFoldDB" id="V9DST1"/>
<dbReference type="GeneID" id="19979973"/>
<evidence type="ECO:0000313" key="2">
    <source>
        <dbReference type="EMBL" id="ETI29027.1"/>
    </source>
</evidence>
<feature type="signal peptide" evidence="1">
    <location>
        <begin position="1"/>
        <end position="25"/>
    </location>
</feature>
<organism evidence="2 3">
    <name type="scientific">Cladophialophora carrionii CBS 160.54</name>
    <dbReference type="NCBI Taxonomy" id="1279043"/>
    <lineage>
        <taxon>Eukaryota</taxon>
        <taxon>Fungi</taxon>
        <taxon>Dikarya</taxon>
        <taxon>Ascomycota</taxon>
        <taxon>Pezizomycotina</taxon>
        <taxon>Eurotiomycetes</taxon>
        <taxon>Chaetothyriomycetidae</taxon>
        <taxon>Chaetothyriales</taxon>
        <taxon>Herpotrichiellaceae</taxon>
        <taxon>Cladophialophora</taxon>
    </lineage>
</organism>
<protein>
    <submittedName>
        <fullName evidence="2">Uncharacterized protein</fullName>
    </submittedName>
</protein>
<feature type="chain" id="PRO_5004773886" evidence="1">
    <location>
        <begin position="26"/>
        <end position="140"/>
    </location>
</feature>
<dbReference type="VEuPathDB" id="FungiDB:G647_01480"/>
<dbReference type="Proteomes" id="UP000030678">
    <property type="component" value="Unassembled WGS sequence"/>
</dbReference>
<reference evidence="2 3" key="1">
    <citation type="submission" date="2013-03" db="EMBL/GenBank/DDBJ databases">
        <title>The Genome Sequence of Cladophialophora carrionii CBS 160.54.</title>
        <authorList>
            <consortium name="The Broad Institute Genomics Platform"/>
            <person name="Cuomo C."/>
            <person name="de Hoog S."/>
            <person name="Gorbushina A."/>
            <person name="Walker B."/>
            <person name="Young S.K."/>
            <person name="Zeng Q."/>
            <person name="Gargeya S."/>
            <person name="Fitzgerald M."/>
            <person name="Haas B."/>
            <person name="Abouelleil A."/>
            <person name="Allen A.W."/>
            <person name="Alvarado L."/>
            <person name="Arachchi H.M."/>
            <person name="Berlin A.M."/>
            <person name="Chapman S.B."/>
            <person name="Gainer-Dewar J."/>
            <person name="Goldberg J."/>
            <person name="Griggs A."/>
            <person name="Gujja S."/>
            <person name="Hansen M."/>
            <person name="Howarth C."/>
            <person name="Imamovic A."/>
            <person name="Ireland A."/>
            <person name="Larimer J."/>
            <person name="McCowan C."/>
            <person name="Murphy C."/>
            <person name="Pearson M."/>
            <person name="Poon T.W."/>
            <person name="Priest M."/>
            <person name="Roberts A."/>
            <person name="Saif S."/>
            <person name="Shea T."/>
            <person name="Sisk P."/>
            <person name="Sykes S."/>
            <person name="Wortman J."/>
            <person name="Nusbaum C."/>
            <person name="Birren B."/>
        </authorList>
    </citation>
    <scope>NUCLEOTIDE SEQUENCE [LARGE SCALE GENOMIC DNA]</scope>
    <source>
        <strain evidence="2 3">CBS 160.54</strain>
    </source>
</reference>
<gene>
    <name evidence="2" type="ORF">G647_01480</name>
</gene>
<dbReference type="HOGENOM" id="CLU_1834943_0_0_1"/>
<evidence type="ECO:0000256" key="1">
    <source>
        <dbReference type="SAM" id="SignalP"/>
    </source>
</evidence>
<evidence type="ECO:0000313" key="3">
    <source>
        <dbReference type="Proteomes" id="UP000030678"/>
    </source>
</evidence>
<accession>V9DST1</accession>